<evidence type="ECO:0000256" key="10">
    <source>
        <dbReference type="SAM" id="Phobius"/>
    </source>
</evidence>
<dbReference type="GO" id="GO:0045047">
    <property type="term" value="P:protein targeting to ER"/>
    <property type="evidence" value="ECO:0007669"/>
    <property type="project" value="TreeGrafter"/>
</dbReference>
<dbReference type="GO" id="GO:0006465">
    <property type="term" value="P:signal peptide processing"/>
    <property type="evidence" value="ECO:0007669"/>
    <property type="project" value="InterPro"/>
</dbReference>
<feature type="transmembrane region" description="Helical" evidence="10">
    <location>
        <begin position="113"/>
        <end position="132"/>
    </location>
</feature>
<dbReference type="PANTHER" id="PTHR13085">
    <property type="entry name" value="MICROSOMAL SIGNAL PEPTIDASE 25 KDA SUBUNIT"/>
    <property type="match status" value="1"/>
</dbReference>
<dbReference type="InterPro" id="IPR009582">
    <property type="entry name" value="Spc2/SPCS2"/>
</dbReference>
<sequence>LSKLRKPGWRLQDKLSHSTPAESPHSRQFYTRFPARTPGTMSSSERITVYNLADLKNTSDDALPNYLNSLKFTQSHTLTDVRLALGYSAFLIAGACFLWDYKLGFESTKYYTAAAVALYSLLNGALTLWIWLKEAGTVYEGTSPSGEKINIATSTKKNDPTYHMKITLTSKNGEKKTLELSKPFAGWFDSQGHFVVVPFQEVLATNIPAIGKLDPKRVKSASQAYSADVLDALYAESTATGSGAGVDKGASKRRKA</sequence>
<gene>
    <name evidence="11" type="ORF">CT0861_03547</name>
</gene>
<dbReference type="EMBL" id="LFIV01000206">
    <property type="protein sequence ID" value="KZL65738.1"/>
    <property type="molecule type" value="Genomic_DNA"/>
</dbReference>
<evidence type="ECO:0000256" key="6">
    <source>
        <dbReference type="ARBA" id="ARBA00022989"/>
    </source>
</evidence>
<accession>A0A166NJC6</accession>
<dbReference type="AlphaFoldDB" id="A0A166NJC6"/>
<dbReference type="PANTHER" id="PTHR13085:SF0">
    <property type="entry name" value="SIGNAL PEPTIDASE COMPLEX SUBUNIT 2"/>
    <property type="match status" value="1"/>
</dbReference>
<dbReference type="Proteomes" id="UP000076552">
    <property type="component" value="Unassembled WGS sequence"/>
</dbReference>
<evidence type="ECO:0000256" key="9">
    <source>
        <dbReference type="SAM" id="MobiDB-lite"/>
    </source>
</evidence>
<organism evidence="11 12">
    <name type="scientific">Colletotrichum tofieldiae</name>
    <dbReference type="NCBI Taxonomy" id="708197"/>
    <lineage>
        <taxon>Eukaryota</taxon>
        <taxon>Fungi</taxon>
        <taxon>Dikarya</taxon>
        <taxon>Ascomycota</taxon>
        <taxon>Pezizomycotina</taxon>
        <taxon>Sordariomycetes</taxon>
        <taxon>Hypocreomycetidae</taxon>
        <taxon>Glomerellales</taxon>
        <taxon>Glomerellaceae</taxon>
        <taxon>Colletotrichum</taxon>
        <taxon>Colletotrichum spaethianum species complex</taxon>
    </lineage>
</organism>
<keyword evidence="4 10" id="KW-0812">Transmembrane</keyword>
<evidence type="ECO:0000313" key="11">
    <source>
        <dbReference type="EMBL" id="KZL65738.1"/>
    </source>
</evidence>
<evidence type="ECO:0000256" key="8">
    <source>
        <dbReference type="ARBA" id="ARBA00045608"/>
    </source>
</evidence>
<name>A0A166NJC6_9PEZI</name>
<feature type="non-terminal residue" evidence="11">
    <location>
        <position position="1"/>
    </location>
</feature>
<reference evidence="11 12" key="1">
    <citation type="submission" date="2015-06" db="EMBL/GenBank/DDBJ databases">
        <title>Survival trade-offs in plant roots during colonization by closely related pathogenic and mutualistic fungi.</title>
        <authorList>
            <person name="Hacquard S."/>
            <person name="Kracher B."/>
            <person name="Hiruma K."/>
            <person name="Weinman A."/>
            <person name="Muench P."/>
            <person name="Garrido Oter R."/>
            <person name="Ver Loren van Themaat E."/>
            <person name="Dallerey J.-F."/>
            <person name="Damm U."/>
            <person name="Henrissat B."/>
            <person name="Lespinet O."/>
            <person name="Thon M."/>
            <person name="Kemen E."/>
            <person name="McHardy A.C."/>
            <person name="Schulze-Lefert P."/>
            <person name="O'Connell R.J."/>
        </authorList>
    </citation>
    <scope>NUCLEOTIDE SEQUENCE [LARGE SCALE GENOMIC DNA]</scope>
    <source>
        <strain evidence="11 12">0861</strain>
    </source>
</reference>
<comment type="function">
    <text evidence="8">Component of the signal peptidase complex (SPC) which catalyzes the cleavage of N-terminal signal sequences from nascent proteins as they are translocated into the lumen of the endoplasmic reticulum. Enhances the enzymatic activity of SPC and facilitates the interactions between different components of the translocation site.</text>
</comment>
<evidence type="ECO:0000256" key="7">
    <source>
        <dbReference type="ARBA" id="ARBA00023136"/>
    </source>
</evidence>
<evidence type="ECO:0000313" key="12">
    <source>
        <dbReference type="Proteomes" id="UP000076552"/>
    </source>
</evidence>
<dbReference type="STRING" id="708197.A0A166NJC6"/>
<feature type="transmembrane region" description="Helical" evidence="10">
    <location>
        <begin position="81"/>
        <end position="101"/>
    </location>
</feature>
<dbReference type="Pfam" id="PF06703">
    <property type="entry name" value="SPC25"/>
    <property type="match status" value="1"/>
</dbReference>
<keyword evidence="12" id="KW-1185">Reference proteome</keyword>
<comment type="subcellular location">
    <subcellularLocation>
        <location evidence="1">Endoplasmic reticulum membrane</location>
        <topology evidence="1">Multi-pass membrane protein</topology>
    </subcellularLocation>
</comment>
<keyword evidence="6 10" id="KW-1133">Transmembrane helix</keyword>
<evidence type="ECO:0000256" key="1">
    <source>
        <dbReference type="ARBA" id="ARBA00004477"/>
    </source>
</evidence>
<keyword evidence="5" id="KW-0256">Endoplasmic reticulum</keyword>
<evidence type="ECO:0000256" key="2">
    <source>
        <dbReference type="ARBA" id="ARBA00007324"/>
    </source>
</evidence>
<evidence type="ECO:0000256" key="4">
    <source>
        <dbReference type="ARBA" id="ARBA00022692"/>
    </source>
</evidence>
<evidence type="ECO:0000256" key="3">
    <source>
        <dbReference type="ARBA" id="ARBA00017057"/>
    </source>
</evidence>
<feature type="compositionally biased region" description="Polar residues" evidence="9">
    <location>
        <begin position="17"/>
        <end position="26"/>
    </location>
</feature>
<evidence type="ECO:0000256" key="5">
    <source>
        <dbReference type="ARBA" id="ARBA00022824"/>
    </source>
</evidence>
<comment type="caution">
    <text evidence="11">The sequence shown here is derived from an EMBL/GenBank/DDBJ whole genome shotgun (WGS) entry which is preliminary data.</text>
</comment>
<comment type="similarity">
    <text evidence="2">Belongs to the SPCS2 family.</text>
</comment>
<dbReference type="GO" id="GO:0005787">
    <property type="term" value="C:signal peptidase complex"/>
    <property type="evidence" value="ECO:0007669"/>
    <property type="project" value="InterPro"/>
</dbReference>
<proteinExistence type="inferred from homology"/>
<feature type="region of interest" description="Disordered" evidence="9">
    <location>
        <begin position="1"/>
        <end position="26"/>
    </location>
</feature>
<keyword evidence="7 10" id="KW-0472">Membrane</keyword>
<protein>
    <recommendedName>
        <fullName evidence="3">Signal peptidase complex subunit 2</fullName>
    </recommendedName>
</protein>